<dbReference type="AlphaFoldDB" id="A0A9W6XSV9"/>
<feature type="compositionally biased region" description="Basic and acidic residues" evidence="1">
    <location>
        <begin position="1"/>
        <end position="37"/>
    </location>
</feature>
<evidence type="ECO:0000313" key="4">
    <source>
        <dbReference type="Proteomes" id="UP001165121"/>
    </source>
</evidence>
<name>A0A9W6XSV9_9STRA</name>
<feature type="compositionally biased region" description="Basic and acidic residues" evidence="1">
    <location>
        <begin position="83"/>
        <end position="99"/>
    </location>
</feature>
<sequence>MVVTTDRSEARTTAERQRARRADLSQEEKEAERELNRHHQRQHRARLTQGELARDLENRTLQSRVEVTPERWDAGTDIRSVERQAREEAESEAAKEAIRNRRKSVRRGHALAHHESFVKSRVSGKNVVDGLHVLPPMYECILCGAWKWPGESIISCCLGGEVRLPPLQRVPHYLLEYYKDADFRKYIRAYNQVFAFTSVGVARNGGGVQRVREDTSVQGQRGVYTFRIQGAMGHYLGSLLPRQEFDGVDFTPAKFAQIYIVDEDMKQRSLRRKGIFADLDEERLMTLENMMETYNPFAQQFLSHAKKIRKDIEEGNHTNVNVIYQLHADRIRPRTTNLPTVNEVGAVMIDDGTFNKQRDILLYTKRNSLLRIFETNPMYDPLQYPLLFPHGELGYTYTDKYANGQKHRNKEKMSLREHIAYRLFPKMDDGSVLHQGGRLFQQWCVDQRAKVEQEILRWVSNNQKTLRADLYTGVKDAYRNEEPTTLREVNGLLSEYNRTTHTLVNFGESSENTTHTSVNPDDSSDQVLHFLKRIGKRVVLPGSFTGGPRQMYMSYQDSMAVVREFGKPDIFLTMTCNPEWGEIVGQLPEGQKAPDRPDIVARVWNLKLREVLLDIDEGVLGRILARIYVVEFQKRGLPHAHILIILAEEDKPRARAIIDKLVSAKIPDEVSNPELYKTVMTCMMHGPCGNLDPNCACMKDGSCSKGFPKPLVAVTRANPNGYAEYMRRRRSPGVLNFRGREYENETANQWVVPYNPYFSQKYNCHINVEVCTGITAVKYIYKYIHKGSDKTVLTIEAVRRDPRAVGNEREEPNEVLRYLNARYLSPIEACIRNLEYPLQGKTHSVQLTVHLEGKQVIVFNSDEDPGSPG</sequence>
<accession>A0A9W6XSV9</accession>
<dbReference type="PANTHER" id="PTHR45786:SF74">
    <property type="entry name" value="ATP-DEPENDENT DNA HELICASE"/>
    <property type="match status" value="1"/>
</dbReference>
<evidence type="ECO:0000313" key="3">
    <source>
        <dbReference type="EMBL" id="GMF44782.1"/>
    </source>
</evidence>
<reference evidence="3" key="1">
    <citation type="submission" date="2023-04" db="EMBL/GenBank/DDBJ databases">
        <title>Phytophthora fragariaefolia NBRC 109709.</title>
        <authorList>
            <person name="Ichikawa N."/>
            <person name="Sato H."/>
            <person name="Tonouchi N."/>
        </authorList>
    </citation>
    <scope>NUCLEOTIDE SEQUENCE</scope>
    <source>
        <strain evidence="3">NBRC 109709</strain>
    </source>
</reference>
<feature type="domain" description="Helitron helicase-like" evidence="2">
    <location>
        <begin position="418"/>
        <end position="644"/>
    </location>
</feature>
<keyword evidence="4" id="KW-1185">Reference proteome</keyword>
<dbReference type="InterPro" id="IPR025476">
    <property type="entry name" value="Helitron_helicase-like"/>
</dbReference>
<feature type="region of interest" description="Disordered" evidence="1">
    <location>
        <begin position="1"/>
        <end position="49"/>
    </location>
</feature>
<organism evidence="3 4">
    <name type="scientific">Phytophthora fragariaefolia</name>
    <dbReference type="NCBI Taxonomy" id="1490495"/>
    <lineage>
        <taxon>Eukaryota</taxon>
        <taxon>Sar</taxon>
        <taxon>Stramenopiles</taxon>
        <taxon>Oomycota</taxon>
        <taxon>Peronosporomycetes</taxon>
        <taxon>Peronosporales</taxon>
        <taxon>Peronosporaceae</taxon>
        <taxon>Phytophthora</taxon>
    </lineage>
</organism>
<feature type="region of interest" description="Disordered" evidence="1">
    <location>
        <begin position="83"/>
        <end position="105"/>
    </location>
</feature>
<comment type="caution">
    <text evidence="3">The sequence shown here is derived from an EMBL/GenBank/DDBJ whole genome shotgun (WGS) entry which is preliminary data.</text>
</comment>
<proteinExistence type="predicted"/>
<dbReference type="OrthoDB" id="105821at2759"/>
<dbReference type="Proteomes" id="UP001165121">
    <property type="component" value="Unassembled WGS sequence"/>
</dbReference>
<protein>
    <submittedName>
        <fullName evidence="3">Unnamed protein product</fullName>
    </submittedName>
</protein>
<evidence type="ECO:0000256" key="1">
    <source>
        <dbReference type="SAM" id="MobiDB-lite"/>
    </source>
</evidence>
<dbReference type="Pfam" id="PF14214">
    <property type="entry name" value="Helitron_like_N"/>
    <property type="match status" value="1"/>
</dbReference>
<gene>
    <name evidence="3" type="ORF">Pfra01_001576500</name>
</gene>
<dbReference type="PANTHER" id="PTHR45786">
    <property type="entry name" value="DNA BINDING PROTEIN-LIKE"/>
    <property type="match status" value="1"/>
</dbReference>
<evidence type="ECO:0000259" key="2">
    <source>
        <dbReference type="Pfam" id="PF14214"/>
    </source>
</evidence>
<dbReference type="EMBL" id="BSXT01001730">
    <property type="protein sequence ID" value="GMF44782.1"/>
    <property type="molecule type" value="Genomic_DNA"/>
</dbReference>